<comment type="caution">
    <text evidence="1">The sequence shown here is derived from an EMBL/GenBank/DDBJ whole genome shotgun (WGS) entry which is preliminary data.</text>
</comment>
<dbReference type="RefSeq" id="WP_152800947.1">
    <property type="nucleotide sequence ID" value="NZ_WHUF01000001.1"/>
</dbReference>
<evidence type="ECO:0000313" key="2">
    <source>
        <dbReference type="Proteomes" id="UP000444318"/>
    </source>
</evidence>
<proteinExistence type="predicted"/>
<gene>
    <name evidence="1" type="ORF">GEV01_01275</name>
</gene>
<dbReference type="EMBL" id="WHUF01000001">
    <property type="protein sequence ID" value="MQA18136.1"/>
    <property type="molecule type" value="Genomic_DNA"/>
</dbReference>
<evidence type="ECO:0000313" key="1">
    <source>
        <dbReference type="EMBL" id="MQA18136.1"/>
    </source>
</evidence>
<keyword evidence="2" id="KW-1185">Reference proteome</keyword>
<dbReference type="AlphaFoldDB" id="A0A843SC39"/>
<reference evidence="1 2" key="1">
    <citation type="submission" date="2019-10" db="EMBL/GenBank/DDBJ databases">
        <title>Two novel species isolated from a subtropical stream in China.</title>
        <authorList>
            <person name="Lu H."/>
        </authorList>
    </citation>
    <scope>NUCLEOTIDE SEQUENCE [LARGE SCALE GENOMIC DNA]</scope>
    <source>
        <strain evidence="1 2">FT103W</strain>
    </source>
</reference>
<organism evidence="1 2">
    <name type="scientific">Rugamonas rivuli</name>
    <dbReference type="NCBI Taxonomy" id="2743358"/>
    <lineage>
        <taxon>Bacteria</taxon>
        <taxon>Pseudomonadati</taxon>
        <taxon>Pseudomonadota</taxon>
        <taxon>Betaproteobacteria</taxon>
        <taxon>Burkholderiales</taxon>
        <taxon>Oxalobacteraceae</taxon>
        <taxon>Telluria group</taxon>
        <taxon>Rugamonas</taxon>
    </lineage>
</organism>
<name>A0A843SC39_9BURK</name>
<sequence length="83" mass="9045">MRELAAPGRCGNGWQLLADFELPDATAIAKRAYQTYSITGANQCGRGMAKLAPSLVARNTFTSRPCNWIFVEQIQGELCGIQP</sequence>
<protein>
    <submittedName>
        <fullName evidence="1">Uncharacterized protein</fullName>
    </submittedName>
</protein>
<accession>A0A843SC39</accession>
<dbReference type="Proteomes" id="UP000444318">
    <property type="component" value="Unassembled WGS sequence"/>
</dbReference>